<accession>A0A4S4MPS5</accession>
<evidence type="ECO:0008006" key="3">
    <source>
        <dbReference type="Google" id="ProtNLM"/>
    </source>
</evidence>
<dbReference type="OrthoDB" id="2921803at2759"/>
<sequence>MPTAPHTLSPELDDHLMSMLAGDSTTLKACALVCKAWLAASRVYLFRNIIFQTASAPEHFEEVNRCTFPVDTLLRVLIAFPALKDLSIKDYAPPQLSTAHLDEHEAVEIPYAAIDAQVSPTLARLQLSYYVYPRKMYFSDAPAHDTYERNPVIDFLATRLMVDELKILDVTFSEHISPLDISSLLHYAGSHVEALQSEYVVGVKRSFWDIKHISLGTLTRLRHFSFVSMNAIGLPYIATPLLASVASTSYTATRGCRTRTSALS</sequence>
<dbReference type="EMBL" id="SGPM01000259">
    <property type="protein sequence ID" value="THH27347.1"/>
    <property type="molecule type" value="Genomic_DNA"/>
</dbReference>
<dbReference type="AlphaFoldDB" id="A0A4S4MPS5"/>
<proteinExistence type="predicted"/>
<evidence type="ECO:0000313" key="1">
    <source>
        <dbReference type="EMBL" id="THH27347.1"/>
    </source>
</evidence>
<comment type="caution">
    <text evidence="1">The sequence shown here is derived from an EMBL/GenBank/DDBJ whole genome shotgun (WGS) entry which is preliminary data.</text>
</comment>
<evidence type="ECO:0000313" key="2">
    <source>
        <dbReference type="Proteomes" id="UP000308730"/>
    </source>
</evidence>
<dbReference type="Proteomes" id="UP000308730">
    <property type="component" value="Unassembled WGS sequence"/>
</dbReference>
<name>A0A4S4MPS5_9APHY</name>
<gene>
    <name evidence="1" type="ORF">EUX98_g6845</name>
</gene>
<organism evidence="1 2">
    <name type="scientific">Antrodiella citrinella</name>
    <dbReference type="NCBI Taxonomy" id="2447956"/>
    <lineage>
        <taxon>Eukaryota</taxon>
        <taxon>Fungi</taxon>
        <taxon>Dikarya</taxon>
        <taxon>Basidiomycota</taxon>
        <taxon>Agaricomycotina</taxon>
        <taxon>Agaricomycetes</taxon>
        <taxon>Polyporales</taxon>
        <taxon>Steccherinaceae</taxon>
        <taxon>Antrodiella</taxon>
    </lineage>
</organism>
<keyword evidence="2" id="KW-1185">Reference proteome</keyword>
<protein>
    <recommendedName>
        <fullName evidence="3">F-box domain-containing protein</fullName>
    </recommendedName>
</protein>
<reference evidence="1 2" key="1">
    <citation type="submission" date="2019-02" db="EMBL/GenBank/DDBJ databases">
        <title>Genome sequencing of the rare red list fungi Antrodiella citrinella (Flaviporus citrinellus).</title>
        <authorList>
            <person name="Buettner E."/>
            <person name="Kellner H."/>
        </authorList>
    </citation>
    <scope>NUCLEOTIDE SEQUENCE [LARGE SCALE GENOMIC DNA]</scope>
    <source>
        <strain evidence="1 2">DSM 108506</strain>
    </source>
</reference>